<reference evidence="1 2" key="1">
    <citation type="journal article" date="2006" name="Science">
        <title>The genome of black cottonwood, Populus trichocarpa (Torr. &amp; Gray).</title>
        <authorList>
            <person name="Tuskan G.A."/>
            <person name="Difazio S."/>
            <person name="Jansson S."/>
            <person name="Bohlmann J."/>
            <person name="Grigoriev I."/>
            <person name="Hellsten U."/>
            <person name="Putnam N."/>
            <person name="Ralph S."/>
            <person name="Rombauts S."/>
            <person name="Salamov A."/>
            <person name="Schein J."/>
            <person name="Sterck L."/>
            <person name="Aerts A."/>
            <person name="Bhalerao R.R."/>
            <person name="Bhalerao R.P."/>
            <person name="Blaudez D."/>
            <person name="Boerjan W."/>
            <person name="Brun A."/>
            <person name="Brunner A."/>
            <person name="Busov V."/>
            <person name="Campbell M."/>
            <person name="Carlson J."/>
            <person name="Chalot M."/>
            <person name="Chapman J."/>
            <person name="Chen G.L."/>
            <person name="Cooper D."/>
            <person name="Coutinho P.M."/>
            <person name="Couturier J."/>
            <person name="Covert S."/>
            <person name="Cronk Q."/>
            <person name="Cunningham R."/>
            <person name="Davis J."/>
            <person name="Degroeve S."/>
            <person name="Dejardin A."/>
            <person name="Depamphilis C."/>
            <person name="Detter J."/>
            <person name="Dirks B."/>
            <person name="Dubchak I."/>
            <person name="Duplessis S."/>
            <person name="Ehlting J."/>
            <person name="Ellis B."/>
            <person name="Gendler K."/>
            <person name="Goodstein D."/>
            <person name="Gribskov M."/>
            <person name="Grimwood J."/>
            <person name="Groover A."/>
            <person name="Gunter L."/>
            <person name="Hamberger B."/>
            <person name="Heinze B."/>
            <person name="Helariutta Y."/>
            <person name="Henrissat B."/>
            <person name="Holligan D."/>
            <person name="Holt R."/>
            <person name="Huang W."/>
            <person name="Islam-Faridi N."/>
            <person name="Jones S."/>
            <person name="Jones-Rhoades M."/>
            <person name="Jorgensen R."/>
            <person name="Joshi C."/>
            <person name="Kangasjarvi J."/>
            <person name="Karlsson J."/>
            <person name="Kelleher C."/>
            <person name="Kirkpatrick R."/>
            <person name="Kirst M."/>
            <person name="Kohler A."/>
            <person name="Kalluri U."/>
            <person name="Larimer F."/>
            <person name="Leebens-Mack J."/>
            <person name="Leple J.C."/>
            <person name="Locascio P."/>
            <person name="Lou Y."/>
            <person name="Lucas S."/>
            <person name="Martin F."/>
            <person name="Montanini B."/>
            <person name="Napoli C."/>
            <person name="Nelson D.R."/>
            <person name="Nelson C."/>
            <person name="Nieminen K."/>
            <person name="Nilsson O."/>
            <person name="Pereda V."/>
            <person name="Peter G."/>
            <person name="Philippe R."/>
            <person name="Pilate G."/>
            <person name="Poliakov A."/>
            <person name="Razumovskaya J."/>
            <person name="Richardson P."/>
            <person name="Rinaldi C."/>
            <person name="Ritland K."/>
            <person name="Rouze P."/>
            <person name="Ryaboy D."/>
            <person name="Schmutz J."/>
            <person name="Schrader J."/>
            <person name="Segerman B."/>
            <person name="Shin H."/>
            <person name="Siddiqui A."/>
            <person name="Sterky F."/>
            <person name="Terry A."/>
            <person name="Tsai C.J."/>
            <person name="Uberbacher E."/>
            <person name="Unneberg P."/>
            <person name="Vahala J."/>
            <person name="Wall K."/>
            <person name="Wessler S."/>
            <person name="Yang G."/>
            <person name="Yin T."/>
            <person name="Douglas C."/>
            <person name="Marra M."/>
            <person name="Sandberg G."/>
            <person name="Van de Peer Y."/>
            <person name="Rokhsar D."/>
        </authorList>
    </citation>
    <scope>NUCLEOTIDE SEQUENCE [LARGE SCALE GENOMIC DNA]</scope>
    <source>
        <strain evidence="2">cv. Nisqually</strain>
    </source>
</reference>
<protein>
    <submittedName>
        <fullName evidence="1">Uncharacterized protein</fullName>
    </submittedName>
</protein>
<gene>
    <name evidence="1" type="ORF">POPTR_003G130200</name>
</gene>
<dbReference type="AlphaFoldDB" id="A0A2K2B6A8"/>
<evidence type="ECO:0000313" key="1">
    <source>
        <dbReference type="EMBL" id="PNT45316.1"/>
    </source>
</evidence>
<dbReference type="EMBL" id="CM009292">
    <property type="protein sequence ID" value="PNT45316.1"/>
    <property type="molecule type" value="Genomic_DNA"/>
</dbReference>
<evidence type="ECO:0000313" key="2">
    <source>
        <dbReference type="Proteomes" id="UP000006729"/>
    </source>
</evidence>
<keyword evidence="2" id="KW-1185">Reference proteome</keyword>
<proteinExistence type="predicted"/>
<dbReference type="InParanoid" id="A0A2K2B6A8"/>
<name>A0A2K2B6A8_POPTR</name>
<sequence length="66" mass="7916">MKESRNQSTGMLHQTRTYARKADKKFCESIKSFCFWSEVFMTIEKYSYPTHHYTENSKTTNQCLVH</sequence>
<organism evidence="1 2">
    <name type="scientific">Populus trichocarpa</name>
    <name type="common">Western balsam poplar</name>
    <name type="synonym">Populus balsamifera subsp. trichocarpa</name>
    <dbReference type="NCBI Taxonomy" id="3694"/>
    <lineage>
        <taxon>Eukaryota</taxon>
        <taxon>Viridiplantae</taxon>
        <taxon>Streptophyta</taxon>
        <taxon>Embryophyta</taxon>
        <taxon>Tracheophyta</taxon>
        <taxon>Spermatophyta</taxon>
        <taxon>Magnoliopsida</taxon>
        <taxon>eudicotyledons</taxon>
        <taxon>Gunneridae</taxon>
        <taxon>Pentapetalae</taxon>
        <taxon>rosids</taxon>
        <taxon>fabids</taxon>
        <taxon>Malpighiales</taxon>
        <taxon>Salicaceae</taxon>
        <taxon>Saliceae</taxon>
        <taxon>Populus</taxon>
    </lineage>
</organism>
<dbReference type="Proteomes" id="UP000006729">
    <property type="component" value="Chromosome 3"/>
</dbReference>
<accession>A0A2K2B6A8</accession>